<dbReference type="eggNOG" id="ENOG502RAJJ">
    <property type="taxonomic scope" value="Eukaryota"/>
</dbReference>
<sequence>MLYLAESFLEYTDERRIPNLVKLTKIYERCRFGPDLIQERDLFEFMIEFDKFGQMCQNDYQNKLPKNQSRRVSRFSRRSSTNFDDTEGGYMSNWDYSSGIFYDSSFELHPEDDDDEDEEEIAPPFQHRAVEAKYFTNLDSASSIADESQESPAGSIRKVKRKDSASSTRSVIRNKLALSSRHTLSSIRRNAAAEMSSLKRETSGYITDSEADFDQESFVDDRPDESSPLSAMDFYGFRKRRSTFVAPDEIQDRDLNISNDEIRNIEFKKRQR</sequence>
<reference evidence="2 3" key="1">
    <citation type="journal article" date="2011" name="Proc. Natl. Acad. Sci. U.S.A.">
        <title>Comparative genomics of xylose-fermenting fungi for enhanced biofuel production.</title>
        <authorList>
            <person name="Wohlbach D.J."/>
            <person name="Kuo A."/>
            <person name="Sato T.K."/>
            <person name="Potts K.M."/>
            <person name="Salamov A.A."/>
            <person name="LaButti K.M."/>
            <person name="Sun H."/>
            <person name="Clum A."/>
            <person name="Pangilinan J.L."/>
            <person name="Lindquist E.A."/>
            <person name="Lucas S."/>
            <person name="Lapidus A."/>
            <person name="Jin M."/>
            <person name="Gunawan C."/>
            <person name="Balan V."/>
            <person name="Dale B.E."/>
            <person name="Jeffries T.W."/>
            <person name="Zinkel R."/>
            <person name="Barry K.W."/>
            <person name="Grigoriev I.V."/>
            <person name="Gasch A.P."/>
        </authorList>
    </citation>
    <scope>NUCLEOTIDE SEQUENCE [LARGE SCALE GENOMIC DNA]</scope>
    <source>
        <strain evidence="3">NRRL Y-27907 / 11-Y1</strain>
    </source>
</reference>
<feature type="compositionally biased region" description="Acidic residues" evidence="1">
    <location>
        <begin position="209"/>
        <end position="218"/>
    </location>
</feature>
<gene>
    <name evidence="2" type="ORF">SPAPADRAFT_58099</name>
</gene>
<dbReference type="HOGENOM" id="CLU_1023657_0_0_1"/>
<organism evidence="3">
    <name type="scientific">Spathaspora passalidarum (strain NRRL Y-27907 / 11-Y1)</name>
    <dbReference type="NCBI Taxonomy" id="619300"/>
    <lineage>
        <taxon>Eukaryota</taxon>
        <taxon>Fungi</taxon>
        <taxon>Dikarya</taxon>
        <taxon>Ascomycota</taxon>
        <taxon>Saccharomycotina</taxon>
        <taxon>Pichiomycetes</taxon>
        <taxon>Debaryomycetaceae</taxon>
        <taxon>Spathaspora</taxon>
    </lineage>
</organism>
<dbReference type="GeneID" id="18872322"/>
<keyword evidence="3" id="KW-1185">Reference proteome</keyword>
<evidence type="ECO:0000313" key="3">
    <source>
        <dbReference type="Proteomes" id="UP000000709"/>
    </source>
</evidence>
<feature type="region of interest" description="Disordered" evidence="1">
    <location>
        <begin position="142"/>
        <end position="168"/>
    </location>
</feature>
<name>G3AFI6_SPAPN</name>
<dbReference type="KEGG" id="spaa:SPAPADRAFT_58099"/>
<dbReference type="EMBL" id="GL996499">
    <property type="protein sequence ID" value="EGW34975.1"/>
    <property type="molecule type" value="Genomic_DNA"/>
</dbReference>
<dbReference type="AlphaFoldDB" id="G3AFI6"/>
<evidence type="ECO:0000256" key="1">
    <source>
        <dbReference type="SAM" id="MobiDB-lite"/>
    </source>
</evidence>
<feature type="region of interest" description="Disordered" evidence="1">
    <location>
        <begin position="200"/>
        <end position="227"/>
    </location>
</feature>
<dbReference type="InParanoid" id="G3AFI6"/>
<dbReference type="OrthoDB" id="4096362at2759"/>
<proteinExistence type="predicted"/>
<dbReference type="RefSeq" id="XP_007372387.1">
    <property type="nucleotide sequence ID" value="XM_007372325.1"/>
</dbReference>
<evidence type="ECO:0000313" key="2">
    <source>
        <dbReference type="EMBL" id="EGW34975.1"/>
    </source>
</evidence>
<feature type="compositionally biased region" description="Polar residues" evidence="1">
    <location>
        <begin position="142"/>
        <end position="152"/>
    </location>
</feature>
<protein>
    <submittedName>
        <fullName evidence="2">Uncharacterized protein</fullName>
    </submittedName>
</protein>
<accession>G3AFI6</accession>
<dbReference type="Proteomes" id="UP000000709">
    <property type="component" value="Unassembled WGS sequence"/>
</dbReference>
<dbReference type="STRING" id="619300.G3AFI6"/>